<dbReference type="CDD" id="cd00054">
    <property type="entry name" value="EGF_CA"/>
    <property type="match status" value="1"/>
</dbReference>
<protein>
    <submittedName>
        <fullName evidence="7">Uncharacterized protein LOC100178652</fullName>
    </submittedName>
</protein>
<dbReference type="InterPro" id="IPR000884">
    <property type="entry name" value="TSP1_rpt"/>
</dbReference>
<sequence>MRLELYWFLVFYVGSCLGQAENCTYKRFNHSMIDPKSSHRPFEIGNVATNFLRARDVCDKNEDCQAIVTGIHEVSLFVTTSDENGLKFTDDEECVVWMKMCPGDLDYLLRQAPDIPGYYEPIWPGTREPAMDHFIDLGIVLKQHADLLLNDQQLDETPEQVQATTSYAGFNVTLRHIPFPGGFRVEDVLESWCTYEKCAVSPRTYYHPVTANFSIVGITDVNGQGHVLLLDESHSPYKHVTTDVDGEAAMVAGIHGFHDESFAVLLYLGENPPRDTKMYLQFYRSDLSVKWSSQLKSAIAVPDRTVGDFRLSYGAGFFAAYFSVFGIDNFANATNGEQLYFVNDDGKVKSTSYQIPGQEFVTSGDAWGCSHALAQLVGYHSIDNQFLTVCAADLYPKGISIGDSVAGTLLFKADGNGRGFSTAQLGQLAEADFGWKLIFNAQDADCCPGQGVGFMTIYNENDQITGKQAFDSVVWLTNSDGKTERDPAMARLFEGDINIFAEEKFLVGWKTNEEFSLGVVNSFGMFLKNPVLMTGLSIEKDNFICTDHCVSWGNRDDSFKTLPNGKAAWISTEALSNTFTLYEVGLDESAIAGWSLWSGWSQCSRSCGTGTTTRVRSCVSGDCNNGGNSESAPCNTDVCTVPIKCTFEIHEEESMQGDLFVNGELQFAFTQEAGQEQCAMFRDLCAGITRTISGGFYFYFLKTSMNRTTDARSTSYTMTCKENPGWAQWSTWTSCTVTCGGGTKKRTRFCDGDAPGSEVCKGSVEEVETCRTGRCPTWSPWNRWSTCSETCNQGSQSRDRVCTGDYPDACGTLIGPNSETRTCTLGRCPVWLEWSDWSECSLTCGDGFQERSRECSGDFPCPVTEDGLGADQNRVCNLGVCPYWSPWSQWSICGASCGDSERFRVRDCLGDFPAEVGCPLVGEIEQKEPCNLGQCPYWGLWTAWGSCTRTCGEGTRRRSRDCLGDFSIEFCPPGDASEQEGCTLGECAKWDDWVAWSQCSKSCGRGEQTRSRGCVGDFPCPDDEPANASVPCNLGECPSWGSWGPWGGCSVTCGNDGLRERNRECLGDFPWLCDDAGYVEDSSCVDVTPCPRWSGWSQWGQCSESCDQGVTTRTRRCGAGNVEICDIGAEDPNPANGRNVVIRRSILGFYEGTESQNCSLGQCSYWLDWGAWSSCSATCDEGKRTRDRECFGDFPNMCLALGSGSETEKCTRGRCGSWNSWSQWGTCSASCGIGNWTRSRDCLGDFADTCVGDAVETIACDVSDCIAECTPNPCQNGGACRRNFYLTRLYHCVCRPGWMGKHCEYAGPDLICGSESIIVGFDRRVVSDEGLISTDPNYVSLASRESPDCVSYIDYFNTTDWYLVIVPSPIDASCGSTMEVTPNEYRIRNQVIWQADDKRIRSTVILVDFTCVYQRDVIASSAAAADGPLSIESYKREIELVTASGIFDVDISLFRDSTYQRPLLPTQGSSLVSLSEGEVVFVSVDLRSRDLLPSDDAVLVMDNCFVTSSQSTREPLTYLFREKCPVSPFVTVLSNGQSRSGRFSVRIFGWTGRDVVAENVFIHCTVSVCDGETDSCIPQCSSRRGKRSLTARSTHTNHRATLRNEASAAFHKLRTAEKRGNSPTRQAVEQTGKPFMAVVDTVPPLEDGNAAVNLSTDISRLKFDPDKMVSAGPLEIFLMTGESSYINFIILCSLLLA</sequence>
<evidence type="ECO:0000256" key="3">
    <source>
        <dbReference type="PROSITE-ProRule" id="PRU00076"/>
    </source>
</evidence>
<keyword evidence="2 3" id="KW-1015">Disulfide bond</keyword>
<dbReference type="SUPFAM" id="SSF57196">
    <property type="entry name" value="EGF/Laminin"/>
    <property type="match status" value="1"/>
</dbReference>
<dbReference type="PROSITE" id="PS50026">
    <property type="entry name" value="EGF_3"/>
    <property type="match status" value="1"/>
</dbReference>
<dbReference type="Pfam" id="PF00008">
    <property type="entry name" value="EGF"/>
    <property type="match status" value="1"/>
</dbReference>
<gene>
    <name evidence="7" type="primary">LOC100178652</name>
</gene>
<dbReference type="InterPro" id="IPR055355">
    <property type="entry name" value="ZP-C"/>
</dbReference>
<name>A0A6F9DHK6_9ASCI</name>
<dbReference type="SMART" id="SM00241">
    <property type="entry name" value="ZP"/>
    <property type="match status" value="1"/>
</dbReference>
<dbReference type="Gene3D" id="2.60.40.4100">
    <property type="entry name" value="Zona pellucida, ZP-C domain"/>
    <property type="match status" value="1"/>
</dbReference>
<dbReference type="PANTHER" id="PTHR22906">
    <property type="entry name" value="PROPERDIN"/>
    <property type="match status" value="1"/>
</dbReference>
<dbReference type="PROSITE" id="PS51034">
    <property type="entry name" value="ZP_2"/>
    <property type="match status" value="1"/>
</dbReference>
<dbReference type="InterPro" id="IPR000742">
    <property type="entry name" value="EGF"/>
</dbReference>
<dbReference type="InterPro" id="IPR042235">
    <property type="entry name" value="ZP-C_dom"/>
</dbReference>
<dbReference type="PROSITE" id="PS50092">
    <property type="entry name" value="TSP1"/>
    <property type="match status" value="11"/>
</dbReference>
<organism evidence="7">
    <name type="scientific">Phallusia mammillata</name>
    <dbReference type="NCBI Taxonomy" id="59560"/>
    <lineage>
        <taxon>Eukaryota</taxon>
        <taxon>Metazoa</taxon>
        <taxon>Chordata</taxon>
        <taxon>Tunicata</taxon>
        <taxon>Ascidiacea</taxon>
        <taxon>Phlebobranchia</taxon>
        <taxon>Ascidiidae</taxon>
        <taxon>Phallusia</taxon>
    </lineage>
</organism>
<keyword evidence="3" id="KW-0245">EGF-like domain</keyword>
<feature type="signal peptide" evidence="4">
    <location>
        <begin position="1"/>
        <end position="18"/>
    </location>
</feature>
<proteinExistence type="evidence at transcript level"/>
<dbReference type="PANTHER" id="PTHR22906:SF48">
    <property type="entry name" value="THROMBOSPONDIN TYPE 1 DOMAIN PROTEIN"/>
    <property type="match status" value="1"/>
</dbReference>
<evidence type="ECO:0000259" key="5">
    <source>
        <dbReference type="PROSITE" id="PS50026"/>
    </source>
</evidence>
<feature type="disulfide bond" evidence="3">
    <location>
        <begin position="1294"/>
        <end position="1303"/>
    </location>
</feature>
<reference evidence="7" key="1">
    <citation type="submission" date="2020-04" db="EMBL/GenBank/DDBJ databases">
        <authorList>
            <person name="Neveu A P."/>
        </authorList>
    </citation>
    <scope>NUCLEOTIDE SEQUENCE</scope>
    <source>
        <tissue evidence="7">Whole embryo</tissue>
    </source>
</reference>
<dbReference type="InterPro" id="IPR052065">
    <property type="entry name" value="Compl_asym_regulator"/>
</dbReference>
<dbReference type="InterPro" id="IPR001507">
    <property type="entry name" value="ZP_dom"/>
</dbReference>
<evidence type="ECO:0000259" key="6">
    <source>
        <dbReference type="PROSITE" id="PS51034"/>
    </source>
</evidence>
<dbReference type="Pfam" id="PF00090">
    <property type="entry name" value="TSP_1"/>
    <property type="match status" value="11"/>
</dbReference>
<dbReference type="Gene3D" id="2.20.100.10">
    <property type="entry name" value="Thrombospondin type-1 (TSP1) repeat"/>
    <property type="match status" value="11"/>
</dbReference>
<dbReference type="PROSITE" id="PS00022">
    <property type="entry name" value="EGF_1"/>
    <property type="match status" value="1"/>
</dbReference>
<keyword evidence="1" id="KW-0677">Repeat</keyword>
<evidence type="ECO:0000256" key="1">
    <source>
        <dbReference type="ARBA" id="ARBA00022737"/>
    </source>
</evidence>
<dbReference type="SUPFAM" id="SSF82895">
    <property type="entry name" value="TSP-1 type 1 repeat"/>
    <property type="match status" value="11"/>
</dbReference>
<feature type="domain" description="ZP" evidence="6">
    <location>
        <begin position="1311"/>
        <end position="1587"/>
    </location>
</feature>
<evidence type="ECO:0000256" key="2">
    <source>
        <dbReference type="ARBA" id="ARBA00023157"/>
    </source>
</evidence>
<accession>A0A6F9DHK6</accession>
<dbReference type="EMBL" id="LR786584">
    <property type="protein sequence ID" value="CAB3262201.1"/>
    <property type="molecule type" value="mRNA"/>
</dbReference>
<dbReference type="PROSITE" id="PS01186">
    <property type="entry name" value="EGF_2"/>
    <property type="match status" value="1"/>
</dbReference>
<dbReference type="Gene3D" id="2.10.25.10">
    <property type="entry name" value="Laminin"/>
    <property type="match status" value="1"/>
</dbReference>
<keyword evidence="4" id="KW-0732">Signal</keyword>
<comment type="caution">
    <text evidence="3">Lacks conserved residue(s) required for the propagation of feature annotation.</text>
</comment>
<feature type="chain" id="PRO_5026187239" evidence="4">
    <location>
        <begin position="19"/>
        <end position="1697"/>
    </location>
</feature>
<evidence type="ECO:0000256" key="4">
    <source>
        <dbReference type="SAM" id="SignalP"/>
    </source>
</evidence>
<evidence type="ECO:0000313" key="7">
    <source>
        <dbReference type="EMBL" id="CAB3262201.1"/>
    </source>
</evidence>
<dbReference type="Pfam" id="PF00100">
    <property type="entry name" value="Zona_pellucida"/>
    <property type="match status" value="1"/>
</dbReference>
<dbReference type="InterPro" id="IPR036383">
    <property type="entry name" value="TSP1_rpt_sf"/>
</dbReference>
<dbReference type="SMART" id="SM00181">
    <property type="entry name" value="EGF"/>
    <property type="match status" value="1"/>
</dbReference>
<dbReference type="SMART" id="SM00209">
    <property type="entry name" value="TSP1"/>
    <property type="match status" value="11"/>
</dbReference>
<feature type="domain" description="EGF-like" evidence="5">
    <location>
        <begin position="1266"/>
        <end position="1304"/>
    </location>
</feature>